<reference evidence="6" key="1">
    <citation type="journal article" date="2017" name="Nat. Microbiol.">
        <title>Global analysis of biosynthetic gene clusters reveals vast potential of secondary metabolite production in Penicillium species.</title>
        <authorList>
            <person name="Nielsen J.C."/>
            <person name="Grijseels S."/>
            <person name="Prigent S."/>
            <person name="Ji B."/>
            <person name="Dainat J."/>
            <person name="Nielsen K.F."/>
            <person name="Frisvad J.C."/>
            <person name="Workman M."/>
            <person name="Nielsen J."/>
        </authorList>
    </citation>
    <scope>NUCLEOTIDE SEQUENCE [LARGE SCALE GENOMIC DNA]</scope>
    <source>
        <strain evidence="6">IBT 31811</strain>
    </source>
</reference>
<keyword evidence="1" id="KW-0677">Repeat</keyword>
<dbReference type="InterPro" id="IPR036770">
    <property type="entry name" value="Ankyrin_rpt-contain_sf"/>
</dbReference>
<keyword evidence="6" id="KW-1185">Reference proteome</keyword>
<accession>A0A1V6Q4G3</accession>
<dbReference type="PANTHER" id="PTHR24171:SF9">
    <property type="entry name" value="ANKYRIN REPEAT DOMAIN-CONTAINING PROTEIN 39"/>
    <property type="match status" value="1"/>
</dbReference>
<dbReference type="AlphaFoldDB" id="A0A1V6Q4G3"/>
<dbReference type="PROSITE" id="PS50088">
    <property type="entry name" value="ANK_REPEAT"/>
    <property type="match status" value="1"/>
</dbReference>
<protein>
    <submittedName>
        <fullName evidence="5">Uncharacterized protein</fullName>
    </submittedName>
</protein>
<evidence type="ECO:0000256" key="4">
    <source>
        <dbReference type="SAM" id="MobiDB-lite"/>
    </source>
</evidence>
<evidence type="ECO:0000256" key="2">
    <source>
        <dbReference type="ARBA" id="ARBA00023043"/>
    </source>
</evidence>
<evidence type="ECO:0000256" key="1">
    <source>
        <dbReference type="ARBA" id="ARBA00022737"/>
    </source>
</evidence>
<dbReference type="PROSITE" id="PS50297">
    <property type="entry name" value="ANK_REP_REGION"/>
    <property type="match status" value="1"/>
</dbReference>
<feature type="region of interest" description="Disordered" evidence="4">
    <location>
        <begin position="207"/>
        <end position="239"/>
    </location>
</feature>
<dbReference type="EMBL" id="MDYN01000015">
    <property type="protein sequence ID" value="OQD83752.1"/>
    <property type="molecule type" value="Genomic_DNA"/>
</dbReference>
<dbReference type="Pfam" id="PF12796">
    <property type="entry name" value="Ank_2"/>
    <property type="match status" value="1"/>
</dbReference>
<comment type="caution">
    <text evidence="5">The sequence shown here is derived from an EMBL/GenBank/DDBJ whole genome shotgun (WGS) entry which is preliminary data.</text>
</comment>
<proteinExistence type="predicted"/>
<dbReference type="InterPro" id="IPR002110">
    <property type="entry name" value="Ankyrin_rpt"/>
</dbReference>
<dbReference type="Proteomes" id="UP000191672">
    <property type="component" value="Unassembled WGS sequence"/>
</dbReference>
<evidence type="ECO:0000256" key="3">
    <source>
        <dbReference type="PROSITE-ProRule" id="PRU00023"/>
    </source>
</evidence>
<evidence type="ECO:0000313" key="5">
    <source>
        <dbReference type="EMBL" id="OQD83752.1"/>
    </source>
</evidence>
<sequence length="239" mass="26709">MSIIWAAHHYHMPQELEIPKYSFYFREEQIAAIKDRLTFDNISCNGRGHKQKDFVQKLEEKSPLSRSASLLLASREGNLADVKRLLNDGANSDYGDPPWGRSPLSQAAEYNETAVINHLLESGACPDMLDTNGYADSRNNADRTPLMWTITNGHAGPFSALLKHNTDQNKAGEDKINGGALHWVAERGRTEMIKILLEKYPPIDVRDSHHQTSLQGHRKGSFTASQTSVGTRGRSEIGR</sequence>
<dbReference type="Pfam" id="PF00023">
    <property type="entry name" value="Ank"/>
    <property type="match status" value="1"/>
</dbReference>
<dbReference type="STRING" id="416450.A0A1V6Q4G3"/>
<dbReference type="Gene3D" id="1.25.40.20">
    <property type="entry name" value="Ankyrin repeat-containing domain"/>
    <property type="match status" value="1"/>
</dbReference>
<dbReference type="PANTHER" id="PTHR24171">
    <property type="entry name" value="ANKYRIN REPEAT DOMAIN-CONTAINING PROTEIN 39-RELATED"/>
    <property type="match status" value="1"/>
</dbReference>
<keyword evidence="2 3" id="KW-0040">ANK repeat</keyword>
<feature type="repeat" description="ANK" evidence="3">
    <location>
        <begin position="99"/>
        <end position="131"/>
    </location>
</feature>
<dbReference type="SMART" id="SM00248">
    <property type="entry name" value="ANK"/>
    <property type="match status" value="4"/>
</dbReference>
<name>A0A1V6Q4G3_9EURO</name>
<gene>
    <name evidence="5" type="ORF">PENANT_c015G06506</name>
</gene>
<dbReference type="SUPFAM" id="SSF48403">
    <property type="entry name" value="Ankyrin repeat"/>
    <property type="match status" value="1"/>
</dbReference>
<organism evidence="5 6">
    <name type="scientific">Penicillium antarcticum</name>
    <dbReference type="NCBI Taxonomy" id="416450"/>
    <lineage>
        <taxon>Eukaryota</taxon>
        <taxon>Fungi</taxon>
        <taxon>Dikarya</taxon>
        <taxon>Ascomycota</taxon>
        <taxon>Pezizomycotina</taxon>
        <taxon>Eurotiomycetes</taxon>
        <taxon>Eurotiomycetidae</taxon>
        <taxon>Eurotiales</taxon>
        <taxon>Aspergillaceae</taxon>
        <taxon>Penicillium</taxon>
    </lineage>
</organism>
<evidence type="ECO:0000313" key="6">
    <source>
        <dbReference type="Proteomes" id="UP000191672"/>
    </source>
</evidence>